<dbReference type="Gene3D" id="2.40.30.10">
    <property type="entry name" value="Translation factors"/>
    <property type="match status" value="1"/>
</dbReference>
<evidence type="ECO:0000313" key="5">
    <source>
        <dbReference type="EMBL" id="CAK9045940.1"/>
    </source>
</evidence>
<keyword evidence="6" id="KW-1185">Reference proteome</keyword>
<evidence type="ECO:0000256" key="3">
    <source>
        <dbReference type="ARBA" id="ARBA00022827"/>
    </source>
</evidence>
<dbReference type="PRINTS" id="PR00371">
    <property type="entry name" value="FPNCR"/>
</dbReference>
<proteinExistence type="predicted"/>
<dbReference type="InterPro" id="IPR001709">
    <property type="entry name" value="Flavoprot_Pyr_Nucl_cyt_Rdtase"/>
</dbReference>
<dbReference type="Pfam" id="PF00175">
    <property type="entry name" value="NAD_binding_1"/>
    <property type="match status" value="1"/>
</dbReference>
<dbReference type="PANTHER" id="PTHR42815:SF2">
    <property type="entry name" value="FAD-BINDING, PUTATIVE (AFU_ORTHOLOGUE AFUA_6G07600)-RELATED"/>
    <property type="match status" value="1"/>
</dbReference>
<dbReference type="InterPro" id="IPR001433">
    <property type="entry name" value="OxRdtase_FAD/NAD-bd"/>
</dbReference>
<comment type="cofactor">
    <cofactor evidence="1">
        <name>FAD</name>
        <dbReference type="ChEBI" id="CHEBI:57692"/>
    </cofactor>
</comment>
<reference evidence="5 6" key="1">
    <citation type="submission" date="2024-02" db="EMBL/GenBank/DDBJ databases">
        <authorList>
            <person name="Chen Y."/>
            <person name="Shah S."/>
            <person name="Dougan E. K."/>
            <person name="Thang M."/>
            <person name="Chan C."/>
        </authorList>
    </citation>
    <scope>NUCLEOTIDE SEQUENCE [LARGE SCALE GENOMIC DNA]</scope>
</reference>
<evidence type="ECO:0000259" key="4">
    <source>
        <dbReference type="PROSITE" id="PS51384"/>
    </source>
</evidence>
<dbReference type="EMBL" id="CAXAMM010019547">
    <property type="protein sequence ID" value="CAK9045940.1"/>
    <property type="molecule type" value="Genomic_DNA"/>
</dbReference>
<evidence type="ECO:0000256" key="2">
    <source>
        <dbReference type="ARBA" id="ARBA00022630"/>
    </source>
</evidence>
<dbReference type="PANTHER" id="PTHR42815">
    <property type="entry name" value="FAD-BINDING, PUTATIVE (AFU_ORTHOLOGUE AFUA_6G07600)-RELATED"/>
    <property type="match status" value="1"/>
</dbReference>
<dbReference type="SUPFAM" id="SSF50475">
    <property type="entry name" value="FMN-binding split barrel"/>
    <property type="match status" value="2"/>
</dbReference>
<accession>A0ABP0M383</accession>
<keyword evidence="2" id="KW-0285">Flavoprotein</keyword>
<dbReference type="SUPFAM" id="SSF52343">
    <property type="entry name" value="Ferredoxin reductase-like, C-terminal NADP-linked domain"/>
    <property type="match status" value="1"/>
</dbReference>
<evidence type="ECO:0000313" key="6">
    <source>
        <dbReference type="Proteomes" id="UP001642464"/>
    </source>
</evidence>
<protein>
    <submittedName>
        <fullName evidence="5">NADPH oxidoreductase (Stearoyl-CoA 9-desaturase electron transfer partner)</fullName>
    </submittedName>
</protein>
<dbReference type="InterPro" id="IPR039261">
    <property type="entry name" value="FNR_nucleotide-bd"/>
</dbReference>
<keyword evidence="3" id="KW-0274">FAD</keyword>
<sequence>MAEVAQQEDWHLREDRGPGVWHAGERQVQERVMGTRLAKNYREKVGAFIRRRMPQQHVEFFQEANWLVVSTLDEDGHPRASLVQQTERGQDLFRGADDGSAFALRESGFLHGDQTRANALRPGGKLGILGIQLTTRRRNRVNGTVQRLADGHVHVEVDASFGNCPKYIQGREMTLLDQLPRKGSVVTHTTGFGAFRQWFERADTFFIASGNSANGVDASHRGGPVGFLKMDEGASKLRFPDYSGNGFFNTLGNITLDPRVSLLLIDFASGDILQVAGRATISFVKDKDLPGSERTVEVAIERLDHLTGVLAWKFSDEVDRSPFNPPATADEGDLLEVIGVEQETHDVRTIYLRAPRPVIYHPGQYASFFVTAGGETFTRAWTLSSTAHEGPGGDEEFAITVKNKSGGAVSPLLHNDAKLSALEIRLAGVEGEFTLPPEGPDPGKAVVFAAAGSGFTPVMSVLRRLVAGQSVAHPPVVVFLSVQTADDIIFVEELQILARLASDRLMIVVSLTRETQISARARSAHPGMHLSPGRVSKELVAQALSNLPPDAVQALYVCGPTAFADGFQAIFRQVHVPDRVVTESFDY</sequence>
<name>A0ABP0M383_9DINO</name>
<dbReference type="Gene3D" id="2.30.110.10">
    <property type="entry name" value="Electron Transport, Fmn-binding Protein, Chain A"/>
    <property type="match status" value="2"/>
</dbReference>
<dbReference type="PRINTS" id="PR00406">
    <property type="entry name" value="CYTB5RDTASE"/>
</dbReference>
<gene>
    <name evidence="5" type="ORF">SCF082_LOCUS25928</name>
</gene>
<comment type="caution">
    <text evidence="5">The sequence shown here is derived from an EMBL/GenBank/DDBJ whole genome shotgun (WGS) entry which is preliminary data.</text>
</comment>
<evidence type="ECO:0000256" key="1">
    <source>
        <dbReference type="ARBA" id="ARBA00001974"/>
    </source>
</evidence>
<dbReference type="SUPFAM" id="SSF63380">
    <property type="entry name" value="Riboflavin synthase domain-like"/>
    <property type="match status" value="1"/>
</dbReference>
<dbReference type="InterPro" id="IPR017927">
    <property type="entry name" value="FAD-bd_FR_type"/>
</dbReference>
<dbReference type="Proteomes" id="UP001642464">
    <property type="component" value="Unassembled WGS sequence"/>
</dbReference>
<dbReference type="InterPro" id="IPR012349">
    <property type="entry name" value="Split_barrel_FMN-bd"/>
</dbReference>
<organism evidence="5 6">
    <name type="scientific">Durusdinium trenchii</name>
    <dbReference type="NCBI Taxonomy" id="1381693"/>
    <lineage>
        <taxon>Eukaryota</taxon>
        <taxon>Sar</taxon>
        <taxon>Alveolata</taxon>
        <taxon>Dinophyceae</taxon>
        <taxon>Suessiales</taxon>
        <taxon>Symbiodiniaceae</taxon>
        <taxon>Durusdinium</taxon>
    </lineage>
</organism>
<dbReference type="PROSITE" id="PS51384">
    <property type="entry name" value="FAD_FR"/>
    <property type="match status" value="1"/>
</dbReference>
<dbReference type="InterPro" id="IPR017938">
    <property type="entry name" value="Riboflavin_synthase-like_b-brl"/>
</dbReference>
<dbReference type="Gene3D" id="3.40.50.80">
    <property type="entry name" value="Nucleotide-binding domain of ferredoxin-NADP reductase (FNR) module"/>
    <property type="match status" value="1"/>
</dbReference>
<feature type="domain" description="FAD-binding FR-type" evidence="4">
    <location>
        <begin position="330"/>
        <end position="436"/>
    </location>
</feature>